<evidence type="ECO:0000256" key="6">
    <source>
        <dbReference type="HAMAP-Rule" id="MF_01027"/>
    </source>
</evidence>
<comment type="catalytic activity">
    <reaction evidence="6">
        <text>(2R,3S)-3-isopropylmalate = (2S)-2-isopropylmalate</text>
        <dbReference type="Rhea" id="RHEA:32287"/>
        <dbReference type="ChEBI" id="CHEBI:1178"/>
        <dbReference type="ChEBI" id="CHEBI:35121"/>
        <dbReference type="EC" id="4.2.1.33"/>
    </reaction>
</comment>
<evidence type="ECO:0000256" key="4">
    <source>
        <dbReference type="ARBA" id="ARBA00023014"/>
    </source>
</evidence>
<reference evidence="8 9" key="1">
    <citation type="submission" date="2011-04" db="EMBL/GenBank/DDBJ databases">
        <title>The Genome Sequence of Clostridium citroniae WAL-19142.</title>
        <authorList>
            <consortium name="The Broad Institute Genome Sequencing Platform"/>
            <person name="Earl A."/>
            <person name="Ward D."/>
            <person name="Feldgarden M."/>
            <person name="Gevers D."/>
            <person name="Warren Y.A."/>
            <person name="Tyrrell K.L."/>
            <person name="Citron D.M."/>
            <person name="Goldstein E.J."/>
            <person name="Daigneault M."/>
            <person name="Allen-Vercoe E."/>
            <person name="Young S.K."/>
            <person name="Zeng Q."/>
            <person name="Gargeya S."/>
            <person name="Fitzgerald M."/>
            <person name="Haas B."/>
            <person name="Abouelleil A."/>
            <person name="Alvarado L."/>
            <person name="Arachchi H.M."/>
            <person name="Berlin A."/>
            <person name="Brown A."/>
            <person name="Chapman S.B."/>
            <person name="Chen Z."/>
            <person name="Dunbar C."/>
            <person name="Freedman E."/>
            <person name="Gearin G."/>
            <person name="Gellesch M."/>
            <person name="Goldberg J."/>
            <person name="Griggs A."/>
            <person name="Gujja S."/>
            <person name="Heilman E.R."/>
            <person name="Heiman D."/>
            <person name="Howarth C."/>
            <person name="Larson L."/>
            <person name="Lui A."/>
            <person name="MacDonald P.J."/>
            <person name="Mehta T."/>
            <person name="Montmayeur A."/>
            <person name="Murphy C."/>
            <person name="Neiman D."/>
            <person name="Pearson M."/>
            <person name="Priest M."/>
            <person name="Roberts A."/>
            <person name="Saif S."/>
            <person name="Shea T."/>
            <person name="Shenoy N."/>
            <person name="Sisk P."/>
            <person name="Stolte C."/>
            <person name="Sykes S."/>
            <person name="White J."/>
            <person name="Yandava C."/>
            <person name="Wortman J."/>
            <person name="Nusbaum C."/>
            <person name="Birren B."/>
        </authorList>
    </citation>
    <scope>NUCLEOTIDE SEQUENCE [LARGE SCALE GENOMIC DNA]</scope>
    <source>
        <strain evidence="8 9">WAL-19142</strain>
    </source>
</reference>
<comment type="cofactor">
    <cofactor evidence="6">
        <name>[4Fe-4S] cluster</name>
        <dbReference type="ChEBI" id="CHEBI:49883"/>
    </cofactor>
    <text evidence="6">Binds 1 [4Fe-4S] cluster per subunit.</text>
</comment>
<evidence type="ECO:0000256" key="2">
    <source>
        <dbReference type="ARBA" id="ARBA00022723"/>
    </source>
</evidence>
<dbReference type="NCBIfam" id="TIGR02086">
    <property type="entry name" value="IPMI_arch"/>
    <property type="match status" value="1"/>
</dbReference>
<feature type="domain" description="Aconitase/3-isopropylmalate dehydratase large subunit alpha/beta/alpha" evidence="7">
    <location>
        <begin position="282"/>
        <end position="405"/>
    </location>
</feature>
<dbReference type="InterPro" id="IPR001030">
    <property type="entry name" value="Acoase/IPM_deHydtase_lsu_aba"/>
</dbReference>
<feature type="binding site" evidence="6">
    <location>
        <position position="294"/>
    </location>
    <ligand>
        <name>[4Fe-4S] cluster</name>
        <dbReference type="ChEBI" id="CHEBI:49883"/>
    </ligand>
</feature>
<dbReference type="InterPro" id="IPR033941">
    <property type="entry name" value="IPMI_cat"/>
</dbReference>
<comment type="function">
    <text evidence="6">Catalyzes the isomerization between 2-isopropylmalate and 3-isopropylmalate, via the formation of 2-isopropylmaleate.</text>
</comment>
<evidence type="ECO:0000256" key="3">
    <source>
        <dbReference type="ARBA" id="ARBA00023004"/>
    </source>
</evidence>
<evidence type="ECO:0000256" key="5">
    <source>
        <dbReference type="ARBA" id="ARBA00023239"/>
    </source>
</evidence>
<dbReference type="Proteomes" id="UP000037392">
    <property type="component" value="Unassembled WGS sequence"/>
</dbReference>
<dbReference type="NCBIfam" id="NF001614">
    <property type="entry name" value="PRK00402.1"/>
    <property type="match status" value="1"/>
</dbReference>
<dbReference type="UniPathway" id="UPA00048">
    <property type="reaction ID" value="UER00071"/>
</dbReference>
<dbReference type="InterPro" id="IPR036008">
    <property type="entry name" value="Aconitase_4Fe-4S_dom"/>
</dbReference>
<dbReference type="SUPFAM" id="SSF53732">
    <property type="entry name" value="Aconitase iron-sulfur domain"/>
    <property type="match status" value="1"/>
</dbReference>
<accession>A0A0J9CBH1</accession>
<dbReference type="AlphaFoldDB" id="A0A0J9CBH1"/>
<gene>
    <name evidence="6" type="primary">leuC</name>
    <name evidence="8" type="ORF">HMPREF9470_01347</name>
</gene>
<evidence type="ECO:0000313" key="8">
    <source>
        <dbReference type="EMBL" id="KMW22468.1"/>
    </source>
</evidence>
<dbReference type="EC" id="4.2.1.33" evidence="6"/>
<evidence type="ECO:0000313" key="9">
    <source>
        <dbReference type="Proteomes" id="UP000037392"/>
    </source>
</evidence>
<dbReference type="GO" id="GO:0046872">
    <property type="term" value="F:metal ion binding"/>
    <property type="evidence" value="ECO:0007669"/>
    <property type="project" value="UniProtKB-KW"/>
</dbReference>
<evidence type="ECO:0000259" key="7">
    <source>
        <dbReference type="Pfam" id="PF00330"/>
    </source>
</evidence>
<dbReference type="RefSeq" id="WP_048929469.1">
    <property type="nucleotide sequence ID" value="NZ_KQ235876.1"/>
</dbReference>
<dbReference type="GeneID" id="93165790"/>
<feature type="domain" description="Aconitase/3-isopropylmalate dehydratase large subunit alpha/beta/alpha" evidence="7">
    <location>
        <begin position="34"/>
        <end position="280"/>
    </location>
</feature>
<keyword evidence="4 6" id="KW-0411">Iron-sulfur</keyword>
<proteinExistence type="inferred from homology"/>
<comment type="caution">
    <text evidence="8">The sequence shown here is derived from an EMBL/GenBank/DDBJ whole genome shotgun (WGS) entry which is preliminary data.</text>
</comment>
<protein>
    <recommendedName>
        <fullName evidence="6">3-isopropylmalate dehydratase large subunit</fullName>
        <ecNumber evidence="6">4.2.1.33</ecNumber>
    </recommendedName>
    <alternativeName>
        <fullName evidence="6">Alpha-IPM isomerase</fullName>
        <shortName evidence="6">IPMI</shortName>
    </alternativeName>
    <alternativeName>
        <fullName evidence="6">Isopropylmalate isomerase</fullName>
    </alternativeName>
</protein>
<dbReference type="CDD" id="cd01583">
    <property type="entry name" value="IPMI"/>
    <property type="match status" value="1"/>
</dbReference>
<keyword evidence="2 6" id="KW-0479">Metal-binding</keyword>
<keyword evidence="3 6" id="KW-0408">Iron</keyword>
<keyword evidence="6" id="KW-0432">Leucine biosynthesis</keyword>
<dbReference type="Pfam" id="PF00330">
    <property type="entry name" value="Aconitase"/>
    <property type="match status" value="2"/>
</dbReference>
<comment type="subunit">
    <text evidence="6">Heterodimer of LeuC and LeuD.</text>
</comment>
<dbReference type="InterPro" id="IPR006251">
    <property type="entry name" value="Homoacnase/IPMdehydase_lsu"/>
</dbReference>
<evidence type="ECO:0000256" key="1">
    <source>
        <dbReference type="ARBA" id="ARBA00022485"/>
    </source>
</evidence>
<dbReference type="EMBL" id="ADLK01000009">
    <property type="protein sequence ID" value="KMW22468.1"/>
    <property type="molecule type" value="Genomic_DNA"/>
</dbReference>
<dbReference type="GO" id="GO:0003861">
    <property type="term" value="F:3-isopropylmalate dehydratase activity"/>
    <property type="evidence" value="ECO:0007669"/>
    <property type="project" value="UniProtKB-UniRule"/>
</dbReference>
<keyword evidence="6" id="KW-0100">Branched-chain amino acid biosynthesis</keyword>
<dbReference type="PANTHER" id="PTHR43822">
    <property type="entry name" value="HOMOACONITASE, MITOCHONDRIAL-RELATED"/>
    <property type="match status" value="1"/>
</dbReference>
<dbReference type="PATRIC" id="fig|742734.4.peg.1444"/>
<feature type="binding site" evidence="6">
    <location>
        <position position="357"/>
    </location>
    <ligand>
        <name>[4Fe-4S] cluster</name>
        <dbReference type="ChEBI" id="CHEBI:49883"/>
    </ligand>
</feature>
<dbReference type="OrthoDB" id="9802769at2"/>
<feature type="binding site" evidence="6">
    <location>
        <position position="354"/>
    </location>
    <ligand>
        <name>[4Fe-4S] cluster</name>
        <dbReference type="ChEBI" id="CHEBI:49883"/>
    </ligand>
</feature>
<dbReference type="Gene3D" id="3.30.499.10">
    <property type="entry name" value="Aconitase, domain 3"/>
    <property type="match status" value="2"/>
</dbReference>
<dbReference type="PRINTS" id="PR00415">
    <property type="entry name" value="ACONITASE"/>
</dbReference>
<name>A0A0J9CBH1_9FIRM</name>
<dbReference type="HAMAP" id="MF_01027">
    <property type="entry name" value="LeuC_type2"/>
    <property type="match status" value="1"/>
</dbReference>
<keyword evidence="1 6" id="KW-0004">4Fe-4S</keyword>
<dbReference type="InterPro" id="IPR015931">
    <property type="entry name" value="Acnase/IPM_dHydase_lsu_aba_1/3"/>
</dbReference>
<dbReference type="InterPro" id="IPR011826">
    <property type="entry name" value="HAcnase/IPMdehydase_lsu_prok"/>
</dbReference>
<sequence length="413" mass="45062">MNITEKIMAKAAGLDYVEPGQIIEVKVDGAFTVEKQGPLFFSEFRKLGLKIWDKDKAIILVDHGTPPSKVMDADLITDTIRFAQEYDLPLYNSEGICHQIMPEKGHILPGYAYVGTDSHTTTYGAFGAFSTGIGATEMAWVFNKGSIWMKVPSAILINIDGVLPNYVYGKDLALYVMTLLGTDGASYKAIEYRGSSIRQLSIDSRCSLCNMAVEAGAKNGIIEADEKTVEFIKERTDRTFEIVHSDPDAVYDKVYNIDGSKLEPMVAKPGGSQYSVPVGEVEGTPFTRALLGTCTNGRMEDFRIARDIIKGKKISSNVRLQVIPGSRAIFRQCIEEGIVQDFLDAGAIWCNPQCGPCAGGHYGLLGKHEVCLSTSNRNMVGRMGDPTSQVYLTSPAVVAASVVSGRIMDPRKI</sequence>
<keyword evidence="6" id="KW-0028">Amino-acid biosynthesis</keyword>
<dbReference type="InterPro" id="IPR050067">
    <property type="entry name" value="IPM_dehydratase_rel_enz"/>
</dbReference>
<organism evidence="8 9">
    <name type="scientific">[Clostridium] citroniae WAL-19142</name>
    <dbReference type="NCBI Taxonomy" id="742734"/>
    <lineage>
        <taxon>Bacteria</taxon>
        <taxon>Bacillati</taxon>
        <taxon>Bacillota</taxon>
        <taxon>Clostridia</taxon>
        <taxon>Lachnospirales</taxon>
        <taxon>Lachnospiraceae</taxon>
        <taxon>Enterocloster</taxon>
    </lineage>
</organism>
<comment type="similarity">
    <text evidence="6">Belongs to the aconitase/IPM isomerase family. LeuC type 2 subfamily.</text>
</comment>
<dbReference type="GO" id="GO:0051539">
    <property type="term" value="F:4 iron, 4 sulfur cluster binding"/>
    <property type="evidence" value="ECO:0007669"/>
    <property type="project" value="UniProtKB-KW"/>
</dbReference>
<keyword evidence="5 6" id="KW-0456">Lyase</keyword>
<dbReference type="NCBIfam" id="TIGR01343">
    <property type="entry name" value="hacA_fam"/>
    <property type="match status" value="1"/>
</dbReference>
<dbReference type="GO" id="GO:0009098">
    <property type="term" value="P:L-leucine biosynthetic process"/>
    <property type="evidence" value="ECO:0007669"/>
    <property type="project" value="UniProtKB-UniRule"/>
</dbReference>
<dbReference type="PANTHER" id="PTHR43822:SF2">
    <property type="entry name" value="HOMOACONITASE, MITOCHONDRIAL"/>
    <property type="match status" value="1"/>
</dbReference>
<comment type="pathway">
    <text evidence="6">Amino-acid biosynthesis; L-leucine biosynthesis; L-leucine from 3-methyl-2-oxobutanoate: step 2/4.</text>
</comment>